<feature type="transmembrane region" description="Helical" evidence="7">
    <location>
        <begin position="302"/>
        <end position="320"/>
    </location>
</feature>
<evidence type="ECO:0000313" key="10">
    <source>
        <dbReference type="Proteomes" id="UP000197174"/>
    </source>
</evidence>
<feature type="transmembrane region" description="Helical" evidence="7">
    <location>
        <begin position="59"/>
        <end position="82"/>
    </location>
</feature>
<evidence type="ECO:0000256" key="3">
    <source>
        <dbReference type="ARBA" id="ARBA00022692"/>
    </source>
</evidence>
<evidence type="ECO:0000256" key="4">
    <source>
        <dbReference type="ARBA" id="ARBA00022989"/>
    </source>
</evidence>
<feature type="transmembrane region" description="Helical" evidence="7">
    <location>
        <begin position="214"/>
        <end position="232"/>
    </location>
</feature>
<dbReference type="GO" id="GO:0005886">
    <property type="term" value="C:plasma membrane"/>
    <property type="evidence" value="ECO:0007669"/>
    <property type="project" value="UniProtKB-SubCell"/>
</dbReference>
<feature type="domain" description="Major facilitator superfamily (MFS) profile" evidence="8">
    <location>
        <begin position="265"/>
        <end position="467"/>
    </location>
</feature>
<organism evidence="9 10">
    <name type="scientific">Micromonospora wenchangensis</name>
    <dbReference type="NCBI Taxonomy" id="1185415"/>
    <lineage>
        <taxon>Bacteria</taxon>
        <taxon>Bacillati</taxon>
        <taxon>Actinomycetota</taxon>
        <taxon>Actinomycetes</taxon>
        <taxon>Micromonosporales</taxon>
        <taxon>Micromonosporaceae</taxon>
        <taxon>Micromonospora</taxon>
    </lineage>
</organism>
<evidence type="ECO:0000256" key="2">
    <source>
        <dbReference type="ARBA" id="ARBA00022475"/>
    </source>
</evidence>
<protein>
    <recommendedName>
        <fullName evidence="8">Major facilitator superfamily (MFS) profile domain-containing protein</fullName>
    </recommendedName>
</protein>
<sequence>MPPWSGSSRCWPSSPTSPPTGPPTCCARRGYRRPTPRPRRPDVAYRRGGLLRQHDFRSLWLGAAASQFGARMALVALPLVAAGPMHASAWQVGLVGTLSTVAFLVVGLPAGAVVDRVRQRRLLIGTDLGRAALVASLAVPAAPGGVALGQLYVVVLGVGVLTVFFDVAHQSYLPRVVRADELVEGNARLSTTLAVAQVAGPALAGLAVELAGTGPAVLLIAVGFAGSAAYLARIRTADPRPATTGRSRLTGQIRDGVAYVLRHPVLRVLALAGGAYNMFALVVQTMVPVRLVSELGASPATASAYFSAGGAGGILGAVVARWLARRLGQYRSVWLCLLGTAPFALLTPLIDSVGGIWLAAGGYLVLWAGATASNVAQVSLRQQLCPPELLGRMNATMRFLLGGAMPVGALLGTVLGAAAGARVALWVGAVGLLLSCLPLLRLRVAPEGEVISRGGAGGRRGCRGRSR</sequence>
<dbReference type="CDD" id="cd06173">
    <property type="entry name" value="MFS_MefA_like"/>
    <property type="match status" value="1"/>
</dbReference>
<feature type="compositionally biased region" description="Basic residues" evidence="6">
    <location>
        <begin position="29"/>
        <end position="38"/>
    </location>
</feature>
<feature type="transmembrane region" description="Helical" evidence="7">
    <location>
        <begin position="264"/>
        <end position="282"/>
    </location>
</feature>
<dbReference type="PANTHER" id="PTHR23513">
    <property type="entry name" value="INTEGRAL MEMBRANE EFFLUX PROTEIN-RELATED"/>
    <property type="match status" value="1"/>
</dbReference>
<evidence type="ECO:0000256" key="1">
    <source>
        <dbReference type="ARBA" id="ARBA00004651"/>
    </source>
</evidence>
<dbReference type="SUPFAM" id="SSF103473">
    <property type="entry name" value="MFS general substrate transporter"/>
    <property type="match status" value="1"/>
</dbReference>
<dbReference type="PROSITE" id="PS50850">
    <property type="entry name" value="MFS"/>
    <property type="match status" value="1"/>
</dbReference>
<dbReference type="Proteomes" id="UP000197174">
    <property type="component" value="Unassembled WGS sequence"/>
</dbReference>
<keyword evidence="4 7" id="KW-1133">Transmembrane helix</keyword>
<name>A0A246RLG0_9ACTN</name>
<dbReference type="PANTHER" id="PTHR23513:SF6">
    <property type="entry name" value="MAJOR FACILITATOR SUPERFAMILY ASSOCIATED DOMAIN-CONTAINING PROTEIN"/>
    <property type="match status" value="1"/>
</dbReference>
<keyword evidence="3 7" id="KW-0812">Transmembrane</keyword>
<keyword evidence="2" id="KW-1003">Cell membrane</keyword>
<gene>
    <name evidence="9" type="ORF">B5D80_15000</name>
</gene>
<comment type="caution">
    <text evidence="9">The sequence shown here is derived from an EMBL/GenBank/DDBJ whole genome shotgun (WGS) entry which is preliminary data.</text>
</comment>
<feature type="transmembrane region" description="Helical" evidence="7">
    <location>
        <begin position="397"/>
        <end position="417"/>
    </location>
</feature>
<comment type="subcellular location">
    <subcellularLocation>
        <location evidence="1">Cell membrane</location>
        <topology evidence="1">Multi-pass membrane protein</topology>
    </subcellularLocation>
</comment>
<dbReference type="Gene3D" id="1.20.1250.20">
    <property type="entry name" value="MFS general substrate transporter like domains"/>
    <property type="match status" value="1"/>
</dbReference>
<dbReference type="GO" id="GO:0022857">
    <property type="term" value="F:transmembrane transporter activity"/>
    <property type="evidence" value="ECO:0007669"/>
    <property type="project" value="InterPro"/>
</dbReference>
<keyword evidence="5 7" id="KW-0472">Membrane</keyword>
<dbReference type="InterPro" id="IPR011701">
    <property type="entry name" value="MFS"/>
</dbReference>
<feature type="transmembrane region" description="Helical" evidence="7">
    <location>
        <begin position="423"/>
        <end position="440"/>
    </location>
</feature>
<dbReference type="Pfam" id="PF07690">
    <property type="entry name" value="MFS_1"/>
    <property type="match status" value="1"/>
</dbReference>
<proteinExistence type="predicted"/>
<dbReference type="InterPro" id="IPR036259">
    <property type="entry name" value="MFS_trans_sf"/>
</dbReference>
<feature type="transmembrane region" description="Helical" evidence="7">
    <location>
        <begin position="356"/>
        <end position="376"/>
    </location>
</feature>
<reference evidence="9 10" key="1">
    <citation type="submission" date="2017-03" db="EMBL/GenBank/DDBJ databases">
        <title>Whole genome sequence of Micromonospora wenchangensis, isolated from mangrove soil.</title>
        <authorList>
            <person name="Yang H."/>
        </authorList>
    </citation>
    <scope>NUCLEOTIDE SEQUENCE [LARGE SCALE GENOMIC DNA]</scope>
    <source>
        <strain evidence="9 10">CCTCC AA 2012002</strain>
    </source>
</reference>
<evidence type="ECO:0000256" key="7">
    <source>
        <dbReference type="SAM" id="Phobius"/>
    </source>
</evidence>
<dbReference type="InterPro" id="IPR020846">
    <property type="entry name" value="MFS_dom"/>
</dbReference>
<keyword evidence="10" id="KW-1185">Reference proteome</keyword>
<feature type="transmembrane region" description="Helical" evidence="7">
    <location>
        <begin position="88"/>
        <end position="110"/>
    </location>
</feature>
<evidence type="ECO:0000313" key="9">
    <source>
        <dbReference type="EMBL" id="OWV07092.1"/>
    </source>
</evidence>
<accession>A0A246RLG0</accession>
<dbReference type="AlphaFoldDB" id="A0A246RLG0"/>
<evidence type="ECO:0000256" key="5">
    <source>
        <dbReference type="ARBA" id="ARBA00023136"/>
    </source>
</evidence>
<feature type="region of interest" description="Disordered" evidence="6">
    <location>
        <begin position="1"/>
        <end position="44"/>
    </location>
</feature>
<evidence type="ECO:0000259" key="8">
    <source>
        <dbReference type="PROSITE" id="PS50850"/>
    </source>
</evidence>
<dbReference type="EMBL" id="MZMV01000022">
    <property type="protein sequence ID" value="OWV07092.1"/>
    <property type="molecule type" value="Genomic_DNA"/>
</dbReference>
<feature type="transmembrane region" description="Helical" evidence="7">
    <location>
        <begin position="332"/>
        <end position="350"/>
    </location>
</feature>
<feature type="compositionally biased region" description="Low complexity" evidence="6">
    <location>
        <begin position="1"/>
        <end position="14"/>
    </location>
</feature>
<evidence type="ECO:0000256" key="6">
    <source>
        <dbReference type="SAM" id="MobiDB-lite"/>
    </source>
</evidence>